<keyword evidence="4" id="KW-1185">Reference proteome</keyword>
<dbReference type="PANTHER" id="PTHR15454">
    <property type="entry name" value="NISCHARIN RELATED"/>
    <property type="match status" value="1"/>
</dbReference>
<dbReference type="Pfam" id="PF13855">
    <property type="entry name" value="LRR_8"/>
    <property type="match status" value="1"/>
</dbReference>
<evidence type="ECO:0000256" key="1">
    <source>
        <dbReference type="ARBA" id="ARBA00022614"/>
    </source>
</evidence>
<keyword evidence="1" id="KW-0433">Leucine-rich repeat</keyword>
<dbReference type="GO" id="GO:0005737">
    <property type="term" value="C:cytoplasm"/>
    <property type="evidence" value="ECO:0007669"/>
    <property type="project" value="TreeGrafter"/>
</dbReference>
<reference evidence="4" key="1">
    <citation type="journal article" date="2010" name="Nature">
        <title>The Amphimedon queenslandica genome and the evolution of animal complexity.</title>
        <authorList>
            <person name="Srivastava M."/>
            <person name="Simakov O."/>
            <person name="Chapman J."/>
            <person name="Fahey B."/>
            <person name="Gauthier M.E."/>
            <person name="Mitros T."/>
            <person name="Richards G.S."/>
            <person name="Conaco C."/>
            <person name="Dacre M."/>
            <person name="Hellsten U."/>
            <person name="Larroux C."/>
            <person name="Putnam N.H."/>
            <person name="Stanke M."/>
            <person name="Adamska M."/>
            <person name="Darling A."/>
            <person name="Degnan S.M."/>
            <person name="Oakley T.H."/>
            <person name="Plachetzki D.C."/>
            <person name="Zhai Y."/>
            <person name="Adamski M."/>
            <person name="Calcino A."/>
            <person name="Cummins S.F."/>
            <person name="Goodstein D.M."/>
            <person name="Harris C."/>
            <person name="Jackson D.J."/>
            <person name="Leys S.P."/>
            <person name="Shu S."/>
            <person name="Woodcroft B.J."/>
            <person name="Vervoort M."/>
            <person name="Kosik K.S."/>
            <person name="Manning G."/>
            <person name="Degnan B.M."/>
            <person name="Rokhsar D.S."/>
        </authorList>
    </citation>
    <scope>NUCLEOTIDE SEQUENCE [LARGE SCALE GENOMIC DNA]</scope>
</reference>
<gene>
    <name evidence="3" type="primary">109582219</name>
</gene>
<organism evidence="3 4">
    <name type="scientific">Amphimedon queenslandica</name>
    <name type="common">Sponge</name>
    <dbReference type="NCBI Taxonomy" id="400682"/>
    <lineage>
        <taxon>Eukaryota</taxon>
        <taxon>Metazoa</taxon>
        <taxon>Porifera</taxon>
        <taxon>Demospongiae</taxon>
        <taxon>Heteroscleromorpha</taxon>
        <taxon>Haplosclerida</taxon>
        <taxon>Niphatidae</taxon>
        <taxon>Amphimedon</taxon>
    </lineage>
</organism>
<dbReference type="AlphaFoldDB" id="A0AAN0J5Z3"/>
<dbReference type="PROSITE" id="PS51450">
    <property type="entry name" value="LRR"/>
    <property type="match status" value="4"/>
</dbReference>
<sequence>MATAKQEEKNTLTASRQELATLKDLEKSSDIQKLNVSHNKLINMKGIRSFFSVTWLNLSYNMLVSIRGIEHLRNLVVLNASHNSLTSCDDIMKLTNLKALILNDNQLTKLPSLSMLVDLNTLILSNNLFESIDVTSLSNLTKLSLSFNKLATAPSTKGNSLLLELRLTGNNIAYIPQDIQYNKRLQILDLGQNSISCVDCLKSLTNLKNLNLKGNPITEYTDKIRRWLPRLHVLDGFKLGKLMREEAVAEIKLKPEEAAAITTKVTETRPAVNEAASDDSEMKKEAKPILAKKRKRGRSGVVSIENVKKKRKTTKDIFNIEENNLLSCGCG</sequence>
<dbReference type="Proteomes" id="UP000007879">
    <property type="component" value="Unassembled WGS sequence"/>
</dbReference>
<dbReference type="SMART" id="SM00369">
    <property type="entry name" value="LRR_TYP"/>
    <property type="match status" value="3"/>
</dbReference>
<proteinExistence type="predicted"/>
<dbReference type="InterPro" id="IPR003591">
    <property type="entry name" value="Leu-rich_rpt_typical-subtyp"/>
</dbReference>
<accession>A0AAN0J5Z3</accession>
<evidence type="ECO:0000256" key="2">
    <source>
        <dbReference type="ARBA" id="ARBA00022737"/>
    </source>
</evidence>
<evidence type="ECO:0008006" key="5">
    <source>
        <dbReference type="Google" id="ProtNLM"/>
    </source>
</evidence>
<name>A0AAN0J5Z3_AMPQE</name>
<reference evidence="3" key="2">
    <citation type="submission" date="2024-06" db="UniProtKB">
        <authorList>
            <consortium name="EnsemblMetazoa"/>
        </authorList>
    </citation>
    <scope>IDENTIFICATION</scope>
</reference>
<evidence type="ECO:0000313" key="4">
    <source>
        <dbReference type="Proteomes" id="UP000007879"/>
    </source>
</evidence>
<keyword evidence="2" id="KW-0677">Repeat</keyword>
<dbReference type="EnsemblMetazoa" id="XM_019996875.1">
    <property type="protein sequence ID" value="XP_019852434.1"/>
    <property type="gene ID" value="LOC109582219"/>
</dbReference>
<dbReference type="Gene3D" id="3.80.10.10">
    <property type="entry name" value="Ribonuclease Inhibitor"/>
    <property type="match status" value="2"/>
</dbReference>
<dbReference type="InterPro" id="IPR001611">
    <property type="entry name" value="Leu-rich_rpt"/>
</dbReference>
<protein>
    <recommendedName>
        <fullName evidence="5">U2A'/phosphoprotein 32 family A C-terminal domain-containing protein</fullName>
    </recommendedName>
</protein>
<dbReference type="KEGG" id="aqu:109582219"/>
<dbReference type="SUPFAM" id="SSF52058">
    <property type="entry name" value="L domain-like"/>
    <property type="match status" value="1"/>
</dbReference>
<dbReference type="SMART" id="SM00365">
    <property type="entry name" value="LRR_SD22"/>
    <property type="match status" value="4"/>
</dbReference>
<evidence type="ECO:0000313" key="3">
    <source>
        <dbReference type="EnsemblMetazoa" id="XP_019852434.1"/>
    </source>
</evidence>
<dbReference type="InterPro" id="IPR032675">
    <property type="entry name" value="LRR_dom_sf"/>
</dbReference>